<evidence type="ECO:0000256" key="1">
    <source>
        <dbReference type="ARBA" id="ARBA00010688"/>
    </source>
</evidence>
<dbReference type="SUPFAM" id="SSF53613">
    <property type="entry name" value="Ribokinase-like"/>
    <property type="match status" value="1"/>
</dbReference>
<dbReference type="Proteomes" id="UP001183817">
    <property type="component" value="Unassembled WGS sequence"/>
</dbReference>
<proteinExistence type="inferred from homology"/>
<dbReference type="PRINTS" id="PR00990">
    <property type="entry name" value="RIBOKINASE"/>
</dbReference>
<dbReference type="CDD" id="cd01164">
    <property type="entry name" value="FruK_PfkB_like"/>
    <property type="match status" value="1"/>
</dbReference>
<dbReference type="NCBIfam" id="TIGR03168">
    <property type="entry name" value="1-PFK"/>
    <property type="match status" value="1"/>
</dbReference>
<comment type="caution">
    <text evidence="8">The sequence shown here is derived from an EMBL/GenBank/DDBJ whole genome shotgun (WGS) entry which is preliminary data.</text>
</comment>
<dbReference type="GO" id="GO:0008662">
    <property type="term" value="F:1-phosphofructokinase activity"/>
    <property type="evidence" value="ECO:0007669"/>
    <property type="project" value="UniProtKB-EC"/>
</dbReference>
<dbReference type="RefSeq" id="WP_302264220.1">
    <property type="nucleotide sequence ID" value="NZ_BAAAWO010000001.1"/>
</dbReference>
<dbReference type="EMBL" id="JAVDYI010000001">
    <property type="protein sequence ID" value="MDR7359011.1"/>
    <property type="molecule type" value="Genomic_DNA"/>
</dbReference>
<organism evidence="8 9">
    <name type="scientific">Paeniglutamicibacter sulfureus</name>
    <dbReference type="NCBI Taxonomy" id="43666"/>
    <lineage>
        <taxon>Bacteria</taxon>
        <taxon>Bacillati</taxon>
        <taxon>Actinomycetota</taxon>
        <taxon>Actinomycetes</taxon>
        <taxon>Micrococcales</taxon>
        <taxon>Micrococcaceae</taxon>
        <taxon>Paeniglutamicibacter</taxon>
    </lineage>
</organism>
<evidence type="ECO:0000256" key="3">
    <source>
        <dbReference type="ARBA" id="ARBA00022741"/>
    </source>
</evidence>
<dbReference type="PANTHER" id="PTHR46566">
    <property type="entry name" value="1-PHOSPHOFRUCTOKINASE-RELATED"/>
    <property type="match status" value="1"/>
</dbReference>
<dbReference type="PANTHER" id="PTHR46566:SF5">
    <property type="entry name" value="1-PHOSPHOFRUCTOKINASE"/>
    <property type="match status" value="1"/>
</dbReference>
<keyword evidence="9" id="KW-1185">Reference proteome</keyword>
<evidence type="ECO:0000313" key="9">
    <source>
        <dbReference type="Proteomes" id="UP001183817"/>
    </source>
</evidence>
<dbReference type="InterPro" id="IPR002139">
    <property type="entry name" value="Ribo/fructo_kinase"/>
</dbReference>
<dbReference type="Gene3D" id="3.40.1190.20">
    <property type="match status" value="1"/>
</dbReference>
<keyword evidence="2 6" id="KW-0808">Transferase</keyword>
<evidence type="ECO:0000313" key="8">
    <source>
        <dbReference type="EMBL" id="MDR7359011.1"/>
    </source>
</evidence>
<feature type="domain" description="Carbohydrate kinase PfkB" evidence="7">
    <location>
        <begin position="32"/>
        <end position="306"/>
    </location>
</feature>
<reference evidence="8 9" key="1">
    <citation type="submission" date="2023-07" db="EMBL/GenBank/DDBJ databases">
        <title>Sequencing the genomes of 1000 actinobacteria strains.</title>
        <authorList>
            <person name="Klenk H.-P."/>
        </authorList>
    </citation>
    <scope>NUCLEOTIDE SEQUENCE [LARGE SCALE GENOMIC DNA]</scope>
    <source>
        <strain evidence="8 9">DSM 20167</strain>
    </source>
</reference>
<keyword evidence="4" id="KW-0418">Kinase</keyword>
<dbReference type="InterPro" id="IPR017583">
    <property type="entry name" value="Tagatose/fructose_Pkinase"/>
</dbReference>
<dbReference type="InterPro" id="IPR029056">
    <property type="entry name" value="Ribokinase-like"/>
</dbReference>
<dbReference type="PIRSF" id="PIRSF000535">
    <property type="entry name" value="1PFK/6PFK/LacC"/>
    <property type="match status" value="1"/>
</dbReference>
<name>A0ABU2BK39_9MICC</name>
<protein>
    <submittedName>
        <fullName evidence="8">1-phosphofructokinase</fullName>
        <ecNumber evidence="8">2.7.1.56</ecNumber>
    </submittedName>
</protein>
<evidence type="ECO:0000259" key="7">
    <source>
        <dbReference type="Pfam" id="PF00294"/>
    </source>
</evidence>
<dbReference type="InterPro" id="IPR011611">
    <property type="entry name" value="PfkB_dom"/>
</dbReference>
<dbReference type="EC" id="2.7.1.56" evidence="8"/>
<accession>A0ABU2BK39</accession>
<evidence type="ECO:0000256" key="2">
    <source>
        <dbReference type="ARBA" id="ARBA00022679"/>
    </source>
</evidence>
<evidence type="ECO:0000256" key="4">
    <source>
        <dbReference type="ARBA" id="ARBA00022777"/>
    </source>
</evidence>
<evidence type="ECO:0000256" key="6">
    <source>
        <dbReference type="PIRNR" id="PIRNR000535"/>
    </source>
</evidence>
<keyword evidence="5" id="KW-0067">ATP-binding</keyword>
<comment type="similarity">
    <text evidence="1">Belongs to the carbohydrate kinase PfkB family.</text>
</comment>
<sequence>MIVTLTMNPALDTTIELGAPLAHGGVQRSLGSHTQAAGKGVNVSRAIAHAGVKTLAVLPGAETDPLLRRLVADDLEHRSVHIGALLRTNITLTDPDGTTTKINEQGPALNAAVLEEIVRVVVNVSRSASWLVLAGSLPPGADPSFYADLVATVRETLGDAAPKIAVDTSEAPLRALFAPHVHQLPDLIKPNAEELAELSGQGSADAFEDSPTATAAAARALLDRGVGTVLATLGANGAVLVNADGAWHATHTPITPRSTVGAGDSALAGYLLADETGETAPGRLARAVAYGSAAASLPGSAIPTPTQLAPDAVSVEELTLIPRTMS</sequence>
<keyword evidence="3" id="KW-0547">Nucleotide-binding</keyword>
<gene>
    <name evidence="8" type="ORF">J2S64_002702</name>
</gene>
<evidence type="ECO:0000256" key="5">
    <source>
        <dbReference type="ARBA" id="ARBA00022840"/>
    </source>
</evidence>
<dbReference type="Pfam" id="PF00294">
    <property type="entry name" value="PfkB"/>
    <property type="match status" value="1"/>
</dbReference>